<dbReference type="InterPro" id="IPR003770">
    <property type="entry name" value="MLTG-like"/>
</dbReference>
<dbReference type="KEGG" id="ctai:NCTC12078_00417"/>
<evidence type="ECO:0000256" key="1">
    <source>
        <dbReference type="ARBA" id="ARBA00022475"/>
    </source>
</evidence>
<evidence type="ECO:0000256" key="5">
    <source>
        <dbReference type="ARBA" id="ARBA00023239"/>
    </source>
</evidence>
<dbReference type="EMBL" id="LR215974">
    <property type="protein sequence ID" value="VFB02442.1"/>
    <property type="molecule type" value="Genomic_DNA"/>
</dbReference>
<comment type="function">
    <text evidence="7">Functions as a peptidoglycan terminase that cleaves nascent peptidoglycan strands endolytically to terminate their elongation.</text>
</comment>
<reference evidence="8 9" key="1">
    <citation type="submission" date="2019-02" db="EMBL/GenBank/DDBJ databases">
        <authorList>
            <consortium name="Pathogen Informatics"/>
        </authorList>
    </citation>
    <scope>NUCLEOTIDE SEQUENCE [LARGE SCALE GENOMIC DNA]</scope>
    <source>
        <strain evidence="8 9">3012STDY6944375</strain>
    </source>
</reference>
<dbReference type="HAMAP" id="MF_02065">
    <property type="entry name" value="MltG"/>
    <property type="match status" value="1"/>
</dbReference>
<keyword evidence="3 7" id="KW-1133">Transmembrane helix</keyword>
<comment type="catalytic activity">
    <reaction evidence="7">
        <text>a peptidoglycan chain = a peptidoglycan chain with N-acetyl-1,6-anhydromuramyl-[peptide] at the reducing end + a peptidoglycan chain with N-acetylglucosamine at the non-reducing end.</text>
        <dbReference type="EC" id="4.2.2.29"/>
    </reaction>
</comment>
<keyword evidence="6 7" id="KW-0961">Cell wall biogenesis/degradation</keyword>
<dbReference type="NCBIfam" id="TIGR00247">
    <property type="entry name" value="endolytic transglycosylase MltG"/>
    <property type="match status" value="1"/>
</dbReference>
<evidence type="ECO:0000256" key="7">
    <source>
        <dbReference type="HAMAP-Rule" id="MF_02065"/>
    </source>
</evidence>
<dbReference type="GO" id="GO:0005886">
    <property type="term" value="C:plasma membrane"/>
    <property type="evidence" value="ECO:0007669"/>
    <property type="project" value="UniProtKB-UniRule"/>
</dbReference>
<evidence type="ECO:0000256" key="2">
    <source>
        <dbReference type="ARBA" id="ARBA00022692"/>
    </source>
</evidence>
<evidence type="ECO:0000256" key="3">
    <source>
        <dbReference type="ARBA" id="ARBA00022989"/>
    </source>
</evidence>
<evidence type="ECO:0000313" key="8">
    <source>
        <dbReference type="EMBL" id="VFB02442.1"/>
    </source>
</evidence>
<keyword evidence="1 7" id="KW-1003">Cell membrane</keyword>
<dbReference type="GO" id="GO:0009252">
    <property type="term" value="P:peptidoglycan biosynthetic process"/>
    <property type="evidence" value="ECO:0007669"/>
    <property type="project" value="UniProtKB-UniRule"/>
</dbReference>
<dbReference type="PANTHER" id="PTHR30518:SF2">
    <property type="entry name" value="ENDOLYTIC MUREIN TRANSGLYCOSYLASE"/>
    <property type="match status" value="1"/>
</dbReference>
<dbReference type="Gene3D" id="3.30.1490.480">
    <property type="entry name" value="Endolytic murein transglycosylase"/>
    <property type="match status" value="1"/>
</dbReference>
<proteinExistence type="inferred from homology"/>
<keyword evidence="5 7" id="KW-0456">Lyase</keyword>
<dbReference type="RefSeq" id="WP_130913281.1">
    <property type="nucleotide sequence ID" value="NZ_LR215974.1"/>
</dbReference>
<dbReference type="AlphaFoldDB" id="A0A4U8W8J3"/>
<name>A0A4U8W8J3_9FLAO</name>
<evidence type="ECO:0000313" key="9">
    <source>
        <dbReference type="Proteomes" id="UP000290013"/>
    </source>
</evidence>
<feature type="site" description="Important for catalytic activity" evidence="7">
    <location>
        <position position="211"/>
    </location>
</feature>
<organism evidence="8 9">
    <name type="scientific">Chryseobacterium taihuense</name>
    <dbReference type="NCBI Taxonomy" id="1141221"/>
    <lineage>
        <taxon>Bacteria</taxon>
        <taxon>Pseudomonadati</taxon>
        <taxon>Bacteroidota</taxon>
        <taxon>Flavobacteriia</taxon>
        <taxon>Flavobacteriales</taxon>
        <taxon>Weeksellaceae</taxon>
        <taxon>Chryseobacterium group</taxon>
        <taxon>Chryseobacterium</taxon>
    </lineage>
</organism>
<dbReference type="Proteomes" id="UP000290013">
    <property type="component" value="Chromosome"/>
</dbReference>
<dbReference type="GO" id="GO:0071555">
    <property type="term" value="P:cell wall organization"/>
    <property type="evidence" value="ECO:0007669"/>
    <property type="project" value="UniProtKB-KW"/>
</dbReference>
<accession>A0A4U8W8J3</accession>
<dbReference type="EC" id="4.2.2.29" evidence="7"/>
<evidence type="ECO:0000256" key="4">
    <source>
        <dbReference type="ARBA" id="ARBA00023136"/>
    </source>
</evidence>
<comment type="similarity">
    <text evidence="7">Belongs to the transglycosylase MltG family.</text>
</comment>
<keyword evidence="4 7" id="KW-0472">Membrane</keyword>
<dbReference type="Pfam" id="PF02618">
    <property type="entry name" value="YceG"/>
    <property type="match status" value="1"/>
</dbReference>
<dbReference type="GO" id="GO:0008932">
    <property type="term" value="F:lytic endotransglycosylase activity"/>
    <property type="evidence" value="ECO:0007669"/>
    <property type="project" value="UniProtKB-UniRule"/>
</dbReference>
<protein>
    <recommendedName>
        <fullName evidence="7">Endolytic murein transglycosylase</fullName>
        <ecNumber evidence="7">4.2.2.29</ecNumber>
    </recommendedName>
    <alternativeName>
        <fullName evidence="7">Peptidoglycan lytic transglycosylase</fullName>
    </alternativeName>
    <alternativeName>
        <fullName evidence="7">Peptidoglycan polymerization terminase</fullName>
    </alternativeName>
</protein>
<evidence type="ECO:0000256" key="6">
    <source>
        <dbReference type="ARBA" id="ARBA00023316"/>
    </source>
</evidence>
<keyword evidence="2 7" id="KW-0812">Transmembrane</keyword>
<gene>
    <name evidence="8" type="primary">yceG</name>
    <name evidence="7" type="synonym">mltG</name>
    <name evidence="8" type="ORF">NCTC12078_00417</name>
</gene>
<dbReference type="PANTHER" id="PTHR30518">
    <property type="entry name" value="ENDOLYTIC MUREIN TRANSGLYCOSYLASE"/>
    <property type="match status" value="1"/>
</dbReference>
<sequence>MKKSILIIFMVILAVAGFFGFKFYKKYYGSNVVKEGYVLIPHGANFKQILDSAAQYIDNRESFEEVAKDKDMDNYFKPGRYHFQKGANNTSLVNMIKAGNQTANSFRIGDFGDVYQMVGKVSRKTELDSLRFVNDLNKIASEKGYKNAEDLKKYFFIDTYQFFWTVTPQEFFTKFDDQYQKFWNEERKSKEQQSGLTRDQIYALASIVYKESGGKPDEMKTIAGLYLNRYKKDMKLQSDPTVIYAINKQTNFKEPIKRVFYKHLTTPSPYNTYANKGIPPGPICVVDKNSVNAVLNAENNNYIFMCADPARLGYHKFTASAEEHAVNAKAYQDWLNSKNIK</sequence>